<dbReference type="AlphaFoldDB" id="A0A0S1XAJ3"/>
<dbReference type="PATRIC" id="fig|55802.8.peg.864"/>
<gene>
    <name evidence="2" type="ORF">TBCH5v1_0866</name>
</gene>
<reference evidence="2 3" key="1">
    <citation type="journal article" date="2016" name="Genome Announc.">
        <title>Complete genome sequence of the hyperthermophilic and piezophilic archaeon Thermococcus barophilus Ch5, capable of growth at the expense of hydrogenogenesis from carbon monoxide and formate.</title>
        <authorList>
            <person name="Oger P."/>
            <person name="Sokolova T.G."/>
            <person name="Kozhevnikova D.A."/>
            <person name="Taranov E.A."/>
            <person name="Vannier P."/>
            <person name="Lee H.S."/>
            <person name="Kwon K.K."/>
            <person name="Kang S.G."/>
            <person name="Lee J.H."/>
            <person name="Bonch-Osmolovskaya E.A."/>
            <person name="Lebedinsky A.V."/>
        </authorList>
    </citation>
    <scope>NUCLEOTIDE SEQUENCE [LARGE SCALE GENOMIC DNA]</scope>
    <source>
        <strain evidence="3">Ch5</strain>
    </source>
</reference>
<name>A0A0S1XAJ3_THEBA</name>
<evidence type="ECO:0008006" key="4">
    <source>
        <dbReference type="Google" id="ProtNLM"/>
    </source>
</evidence>
<evidence type="ECO:0000256" key="1">
    <source>
        <dbReference type="SAM" id="Coils"/>
    </source>
</evidence>
<protein>
    <recommendedName>
        <fullName evidence="4">DNA double-strand break repair Rad50 ATPase</fullName>
    </recommendedName>
</protein>
<keyword evidence="1" id="KW-0175">Coiled coil</keyword>
<evidence type="ECO:0000313" key="2">
    <source>
        <dbReference type="EMBL" id="ALM74819.1"/>
    </source>
</evidence>
<evidence type="ECO:0000313" key="3">
    <source>
        <dbReference type="Proteomes" id="UP000066042"/>
    </source>
</evidence>
<accession>A0A0S1XAJ3</accession>
<proteinExistence type="predicted"/>
<dbReference type="Proteomes" id="UP000066042">
    <property type="component" value="Chromosome"/>
</dbReference>
<dbReference type="STRING" id="55802.TBCH5v1_0866"/>
<feature type="coiled-coil region" evidence="1">
    <location>
        <begin position="189"/>
        <end position="223"/>
    </location>
</feature>
<dbReference type="EMBL" id="CP013050">
    <property type="protein sequence ID" value="ALM74819.1"/>
    <property type="molecule type" value="Genomic_DNA"/>
</dbReference>
<organism evidence="2 3">
    <name type="scientific">Thermococcus barophilus</name>
    <dbReference type="NCBI Taxonomy" id="55802"/>
    <lineage>
        <taxon>Archaea</taxon>
        <taxon>Methanobacteriati</taxon>
        <taxon>Methanobacteriota</taxon>
        <taxon>Thermococci</taxon>
        <taxon>Thermococcales</taxon>
        <taxon>Thermococcaceae</taxon>
        <taxon>Thermococcus</taxon>
    </lineage>
</organism>
<sequence>MRIAWALMVLLLGSLVPLSVAQEEASNTTEIQQLSLNNATREQIIAEQLINQLMRLDKFTEKRIEPIRGNLPENSTILIHYEKAKEYKEKALEEFNNGNYYNSILDALTAMHHYKIVLRELKEGKEKVEDAREWIRAEIERTIRYFKFVEKTIRIAEKEGIDVSNLTVLYNETKQAYKVVLEDIKAKDFGKAREDLQVAKEKKMQLDKELRRVRKELAYANADRIVKGFLTRTSRGIAFAERAIQEAKIRGIDTAEAEDKLEEIKAIYDEVKSLAEQEKWEDALTVIINNKAEIDAFFRSLNRIHEKFAEEKIKRDAGAFLREMQDRIRKDTRALQELKRRGVDTRRAEIELRTAAQELQIGLRLLKERKPALAREHFGIALRLLYSVEQFILSHS</sequence>